<sequence>MWATQLGGDGGETAVALAVSGTDVYVAGTFTGTAAFGPVTLTTTGAPAYRDSDVYVAKLTAAGAVTWAQGAGGPGSDVMQGLAVSGSSVYVAGSFGGDAAGFGGVPLSSASPGGPFSTTAFVAKLTDAGGSAAFAWAQALATGVATRGAEVYVAGAFTGTARLGSAVLASAGSVDAFGARLTDLGATARVEWARAAGGPGYDGATALALTPGGLYLAGAFSATAGLGTTALTSAGDTDAFVAQLTDAGAVAWARRAGGTGPDGATALAVRGAAVYAAGSFREHPAEVGGTVLPNAGGTDVFVARFTDAGAAVWALGAGGPGLDAASGLAVAGPTLYVAGWGHYPMRFGPWTLTAPTPARGEDGFLAALDEAPRIAGPALLCAGAAAVLAAPPGARAYRWNTGDTTATLAVGQAGRYTVVCTFADGTVLTLQHEVAGAAAPAPFFLGADTTLCAGDALVLRGPASAPGLSYRWSDGSEGPTLRVQQAGEYTLRVATACGSTTARRRVADGP</sequence>
<proteinExistence type="predicted"/>
<comment type="caution">
    <text evidence="1">The sequence shown here is derived from an EMBL/GenBank/DDBJ whole genome shotgun (WGS) entry which is preliminary data.</text>
</comment>
<dbReference type="PANTHER" id="PTHR35580:SF1">
    <property type="entry name" value="PHYTASE-LIKE DOMAIN-CONTAINING PROTEIN"/>
    <property type="match status" value="1"/>
</dbReference>
<dbReference type="Proteomes" id="UP000326380">
    <property type="component" value="Unassembled WGS sequence"/>
</dbReference>
<dbReference type="EMBL" id="VTWU01000007">
    <property type="protein sequence ID" value="KAA9327254.1"/>
    <property type="molecule type" value="Genomic_DNA"/>
</dbReference>
<evidence type="ECO:0000313" key="2">
    <source>
        <dbReference type="Proteomes" id="UP000326380"/>
    </source>
</evidence>
<reference evidence="1 2" key="1">
    <citation type="submission" date="2019-09" db="EMBL/GenBank/DDBJ databases">
        <title>Genome sequence of Hymenobacter sp. M3.</title>
        <authorList>
            <person name="Srinivasan S."/>
        </authorList>
    </citation>
    <scope>NUCLEOTIDE SEQUENCE [LARGE SCALE GENOMIC DNA]</scope>
    <source>
        <strain evidence="1 2">M3</strain>
    </source>
</reference>
<dbReference type="RefSeq" id="WP_151080484.1">
    <property type="nucleotide sequence ID" value="NZ_CP047647.1"/>
</dbReference>
<dbReference type="InterPro" id="IPR052918">
    <property type="entry name" value="Motility_Chemotaxis_Reg"/>
</dbReference>
<name>A0A7L4ZRU6_9BACT</name>
<dbReference type="PANTHER" id="PTHR35580">
    <property type="entry name" value="CELL SURFACE GLYCOPROTEIN (S-LAYER PROTEIN)-LIKE PROTEIN"/>
    <property type="match status" value="1"/>
</dbReference>
<evidence type="ECO:0000313" key="1">
    <source>
        <dbReference type="EMBL" id="KAA9327254.1"/>
    </source>
</evidence>
<gene>
    <name evidence="1" type="ORF">F0P96_18660</name>
</gene>
<dbReference type="AlphaFoldDB" id="A0A7L4ZRU6"/>
<organism evidence="1 2">
    <name type="scientific">Hymenobacter busanensis</name>
    <dbReference type="NCBI Taxonomy" id="2607656"/>
    <lineage>
        <taxon>Bacteria</taxon>
        <taxon>Pseudomonadati</taxon>
        <taxon>Bacteroidota</taxon>
        <taxon>Cytophagia</taxon>
        <taxon>Cytophagales</taxon>
        <taxon>Hymenobacteraceae</taxon>
        <taxon>Hymenobacter</taxon>
    </lineage>
</organism>
<accession>A0A7L4ZRU6</accession>
<keyword evidence="2" id="KW-1185">Reference proteome</keyword>
<protein>
    <submittedName>
        <fullName evidence="1">Uncharacterized protein</fullName>
    </submittedName>
</protein>